<accession>A0A401RK92</accession>
<dbReference type="Pfam" id="PF04064">
    <property type="entry name" value="DUF384"/>
    <property type="match status" value="1"/>
</dbReference>
<dbReference type="Pfam" id="PF04063">
    <property type="entry name" value="DUF383"/>
    <property type="match status" value="1"/>
</dbReference>
<dbReference type="SUPFAM" id="SSF48371">
    <property type="entry name" value="ARM repeat"/>
    <property type="match status" value="1"/>
</dbReference>
<evidence type="ECO:0000313" key="5">
    <source>
        <dbReference type="EMBL" id="GCC18572.1"/>
    </source>
</evidence>
<comment type="similarity">
    <text evidence="1">Belongs to the HGH1 family.</text>
</comment>
<proteinExistence type="inferred from homology"/>
<sequence length="271" mass="31261">MLRYARAQKEVTWCSVSRARQGHVGSDIRERKETENGVRSTANQKIIPPQCVVQRLLPYTQYEASSVRRGGVVGTLRNCCFDHSHHQWLLSNEVDILPYLLLPLAGPEELSEDEMEGLPVDLQYLPEDKRREKDPDIRKMLLEAINLLMATRSGRKVVREKKTYIILREYHKWETEPDVAAACEKLIEVLISDEPEPGMENLLEVEIPEEIEGKLKLQHEEEQQRIAKEKEELLKSSEDGREHGHRGRGDSPEGLGRRESETCRAFPYQGR</sequence>
<dbReference type="InterPro" id="IPR039717">
    <property type="entry name" value="Hgh1"/>
</dbReference>
<evidence type="ECO:0000259" key="4">
    <source>
        <dbReference type="Pfam" id="PF04064"/>
    </source>
</evidence>
<dbReference type="PANTHER" id="PTHR13387">
    <property type="entry name" value="PROTEIN HGH1 HOMOLOG"/>
    <property type="match status" value="1"/>
</dbReference>
<keyword evidence="6" id="KW-1185">Reference proteome</keyword>
<gene>
    <name evidence="5" type="ORF">chiPu_0017982</name>
</gene>
<organism evidence="5 6">
    <name type="scientific">Chiloscyllium punctatum</name>
    <name type="common">Brownbanded bambooshark</name>
    <name type="synonym">Hemiscyllium punctatum</name>
    <dbReference type="NCBI Taxonomy" id="137246"/>
    <lineage>
        <taxon>Eukaryota</taxon>
        <taxon>Metazoa</taxon>
        <taxon>Chordata</taxon>
        <taxon>Craniata</taxon>
        <taxon>Vertebrata</taxon>
        <taxon>Chondrichthyes</taxon>
        <taxon>Elasmobranchii</taxon>
        <taxon>Galeomorphii</taxon>
        <taxon>Galeoidea</taxon>
        <taxon>Orectolobiformes</taxon>
        <taxon>Hemiscylliidae</taxon>
        <taxon>Chiloscyllium</taxon>
    </lineage>
</organism>
<reference evidence="5 6" key="1">
    <citation type="journal article" date="2018" name="Nat. Ecol. Evol.">
        <title>Shark genomes provide insights into elasmobranch evolution and the origin of vertebrates.</title>
        <authorList>
            <person name="Hara Y"/>
            <person name="Yamaguchi K"/>
            <person name="Onimaru K"/>
            <person name="Kadota M"/>
            <person name="Koyanagi M"/>
            <person name="Keeley SD"/>
            <person name="Tatsumi K"/>
            <person name="Tanaka K"/>
            <person name="Motone F"/>
            <person name="Kageyama Y"/>
            <person name="Nozu R"/>
            <person name="Adachi N"/>
            <person name="Nishimura O"/>
            <person name="Nakagawa R"/>
            <person name="Tanegashima C"/>
            <person name="Kiyatake I"/>
            <person name="Matsumoto R"/>
            <person name="Murakumo K"/>
            <person name="Nishida K"/>
            <person name="Terakita A"/>
            <person name="Kuratani S"/>
            <person name="Sato K"/>
            <person name="Hyodo S Kuraku.S."/>
        </authorList>
    </citation>
    <scope>NUCLEOTIDE SEQUENCE [LARGE SCALE GENOMIC DNA]</scope>
</reference>
<evidence type="ECO:0000256" key="1">
    <source>
        <dbReference type="ARBA" id="ARBA00006712"/>
    </source>
</evidence>
<protein>
    <submittedName>
        <fullName evidence="5">Uncharacterized protein</fullName>
    </submittedName>
</protein>
<evidence type="ECO:0000313" key="6">
    <source>
        <dbReference type="Proteomes" id="UP000287033"/>
    </source>
</evidence>
<feature type="region of interest" description="Disordered" evidence="2">
    <location>
        <begin position="217"/>
        <end position="271"/>
    </location>
</feature>
<name>A0A401RK92_CHIPU</name>
<dbReference type="PANTHER" id="PTHR13387:SF9">
    <property type="entry name" value="PROTEIN HGH1 HOMOLOG"/>
    <property type="match status" value="1"/>
</dbReference>
<comment type="caution">
    <text evidence="5">The sequence shown here is derived from an EMBL/GenBank/DDBJ whole genome shotgun (WGS) entry which is preliminary data.</text>
</comment>
<dbReference type="STRING" id="137246.A0A401RK92"/>
<feature type="domain" description="Protein HGH1 C-terminal" evidence="4">
    <location>
        <begin position="144"/>
        <end position="197"/>
    </location>
</feature>
<feature type="compositionally biased region" description="Basic and acidic residues" evidence="2">
    <location>
        <begin position="217"/>
        <end position="262"/>
    </location>
</feature>
<dbReference type="InterPro" id="IPR007205">
    <property type="entry name" value="Protein_HGH1_N"/>
</dbReference>
<dbReference type="Proteomes" id="UP000287033">
    <property type="component" value="Unassembled WGS sequence"/>
</dbReference>
<dbReference type="EMBL" id="BEZZ01001431">
    <property type="protein sequence ID" value="GCC18572.1"/>
    <property type="molecule type" value="Genomic_DNA"/>
</dbReference>
<feature type="domain" description="Protein HGH1 N-terminal" evidence="3">
    <location>
        <begin position="49"/>
        <end position="139"/>
    </location>
</feature>
<dbReference type="InterPro" id="IPR007206">
    <property type="entry name" value="Protein_HGH1_C"/>
</dbReference>
<evidence type="ECO:0000256" key="2">
    <source>
        <dbReference type="SAM" id="MobiDB-lite"/>
    </source>
</evidence>
<evidence type="ECO:0000259" key="3">
    <source>
        <dbReference type="Pfam" id="PF04063"/>
    </source>
</evidence>
<dbReference type="InterPro" id="IPR016024">
    <property type="entry name" value="ARM-type_fold"/>
</dbReference>
<dbReference type="AlphaFoldDB" id="A0A401RK92"/>
<dbReference type="OrthoDB" id="338814at2759"/>